<dbReference type="PANTHER" id="PTHR33067:SF9">
    <property type="entry name" value="RNA-DIRECTED DNA POLYMERASE"/>
    <property type="match status" value="1"/>
</dbReference>
<dbReference type="EMBL" id="JBCNJP010000012">
    <property type="protein sequence ID" value="KAK9070773.1"/>
    <property type="molecule type" value="Genomic_DNA"/>
</dbReference>
<name>A0AAP0DD43_9ASTR</name>
<accession>A0AAP0DD43</accession>
<keyword evidence="2" id="KW-1185">Reference proteome</keyword>
<protein>
    <submittedName>
        <fullName evidence="1">Uncharacterized protein</fullName>
    </submittedName>
</protein>
<dbReference type="Proteomes" id="UP001408789">
    <property type="component" value="Unassembled WGS sequence"/>
</dbReference>
<dbReference type="AlphaFoldDB" id="A0AAP0DD43"/>
<reference evidence="1 2" key="1">
    <citation type="submission" date="2024-04" db="EMBL/GenBank/DDBJ databases">
        <title>The reference genome of an endangered Asteraceae, Deinandra increscens subsp. villosa, native to the Central Coast of California.</title>
        <authorList>
            <person name="Guilliams M."/>
            <person name="Hasenstab-Lehman K."/>
            <person name="Meyer R."/>
            <person name="Mcevoy S."/>
        </authorList>
    </citation>
    <scope>NUCLEOTIDE SEQUENCE [LARGE SCALE GENOMIC DNA]</scope>
    <source>
        <tissue evidence="1">Leaf</tissue>
    </source>
</reference>
<gene>
    <name evidence="1" type="ORF">SSX86_011175</name>
</gene>
<organism evidence="1 2">
    <name type="scientific">Deinandra increscens subsp. villosa</name>
    <dbReference type="NCBI Taxonomy" id="3103831"/>
    <lineage>
        <taxon>Eukaryota</taxon>
        <taxon>Viridiplantae</taxon>
        <taxon>Streptophyta</taxon>
        <taxon>Embryophyta</taxon>
        <taxon>Tracheophyta</taxon>
        <taxon>Spermatophyta</taxon>
        <taxon>Magnoliopsida</taxon>
        <taxon>eudicotyledons</taxon>
        <taxon>Gunneridae</taxon>
        <taxon>Pentapetalae</taxon>
        <taxon>asterids</taxon>
        <taxon>campanulids</taxon>
        <taxon>Asterales</taxon>
        <taxon>Asteraceae</taxon>
        <taxon>Asteroideae</taxon>
        <taxon>Heliantheae alliance</taxon>
        <taxon>Madieae</taxon>
        <taxon>Madiinae</taxon>
        <taxon>Deinandra</taxon>
    </lineage>
</organism>
<proteinExistence type="predicted"/>
<comment type="caution">
    <text evidence="1">The sequence shown here is derived from an EMBL/GenBank/DDBJ whole genome shotgun (WGS) entry which is preliminary data.</text>
</comment>
<sequence>MNISLADKSVVRPKGIVENVLVKVDKCLFPIDFVVVDSAYDAKCPLILGKPGEVESEKLVEIAEGEVVVEASVEKELVVDRVVRKATLGDLVGYDDRLMFRPSVGKLKEICEIHDNGVEWEGFPGMVLRFSDIHAFMLTQSSMEDLRVSGEIRGHMKIGEKQRRNRRKEKKKS</sequence>
<evidence type="ECO:0000313" key="1">
    <source>
        <dbReference type="EMBL" id="KAK9070773.1"/>
    </source>
</evidence>
<dbReference type="PANTHER" id="PTHR33067">
    <property type="entry name" value="RNA-DIRECTED DNA POLYMERASE-RELATED"/>
    <property type="match status" value="1"/>
</dbReference>
<evidence type="ECO:0000313" key="2">
    <source>
        <dbReference type="Proteomes" id="UP001408789"/>
    </source>
</evidence>